<dbReference type="SUPFAM" id="SSF57850">
    <property type="entry name" value="RING/U-box"/>
    <property type="match status" value="1"/>
</dbReference>
<evidence type="ECO:0000256" key="1">
    <source>
        <dbReference type="PROSITE-ProRule" id="PRU00175"/>
    </source>
</evidence>
<dbReference type="InterPro" id="IPR001841">
    <property type="entry name" value="Znf_RING"/>
</dbReference>
<keyword evidence="5" id="KW-1185">Reference proteome</keyword>
<gene>
    <name evidence="4" type="ORF">PCOR1329_LOCUS80548</name>
</gene>
<dbReference type="Gene3D" id="3.30.40.10">
    <property type="entry name" value="Zinc/RING finger domain, C3HC4 (zinc finger)"/>
    <property type="match status" value="1"/>
</dbReference>
<dbReference type="PANTHER" id="PTHR16079">
    <property type="entry name" value="UBIQUITIN LIGASE PROTEIN CHFR"/>
    <property type="match status" value="1"/>
</dbReference>
<feature type="compositionally biased region" description="Pro residues" evidence="2">
    <location>
        <begin position="109"/>
        <end position="121"/>
    </location>
</feature>
<feature type="domain" description="RING-type" evidence="3">
    <location>
        <begin position="9"/>
        <end position="49"/>
    </location>
</feature>
<keyword evidence="1" id="KW-0863">Zinc-finger</keyword>
<keyword evidence="1" id="KW-0479">Metal-binding</keyword>
<dbReference type="InterPro" id="IPR052256">
    <property type="entry name" value="E3_ubiquitin-ligase_CHFR"/>
</dbReference>
<name>A0ABN9XWT7_9DINO</name>
<proteinExistence type="predicted"/>
<evidence type="ECO:0000256" key="2">
    <source>
        <dbReference type="SAM" id="MobiDB-lite"/>
    </source>
</evidence>
<accession>A0ABN9XWT7</accession>
<dbReference type="Proteomes" id="UP001189429">
    <property type="component" value="Unassembled WGS sequence"/>
</dbReference>
<protein>
    <recommendedName>
        <fullName evidence="3">RING-type domain-containing protein</fullName>
    </recommendedName>
</protein>
<dbReference type="SMART" id="SM00184">
    <property type="entry name" value="RING"/>
    <property type="match status" value="1"/>
</dbReference>
<dbReference type="PROSITE" id="PS50089">
    <property type="entry name" value="ZF_RING_2"/>
    <property type="match status" value="1"/>
</dbReference>
<feature type="region of interest" description="Disordered" evidence="2">
    <location>
        <begin position="108"/>
        <end position="145"/>
    </location>
</feature>
<evidence type="ECO:0000313" key="5">
    <source>
        <dbReference type="Proteomes" id="UP001189429"/>
    </source>
</evidence>
<dbReference type="InterPro" id="IPR013083">
    <property type="entry name" value="Znf_RING/FYVE/PHD"/>
</dbReference>
<sequence length="174" mass="18945">MELQDLVTCPICMQVLYKSVSLMPCSHVFCMACTSDWMGKRRSDCPVCRRAISAVMKNHPMDGVVEAFLEANPSFQRDSAETAEMDARDRLKLGVSGKLVRDVCHFEPPSRPPLAPAPPPAQERGLARRPPSAEGAQDRRAALPRGLTTVATKSAAFREFSGVSVGSRCRGRAA</sequence>
<dbReference type="PANTHER" id="PTHR16079:SF4">
    <property type="entry name" value="E3 UBIQUITIN-PROTEIN LIGASE CHFR"/>
    <property type="match status" value="1"/>
</dbReference>
<organism evidence="4 5">
    <name type="scientific">Prorocentrum cordatum</name>
    <dbReference type="NCBI Taxonomy" id="2364126"/>
    <lineage>
        <taxon>Eukaryota</taxon>
        <taxon>Sar</taxon>
        <taxon>Alveolata</taxon>
        <taxon>Dinophyceae</taxon>
        <taxon>Prorocentrales</taxon>
        <taxon>Prorocentraceae</taxon>
        <taxon>Prorocentrum</taxon>
    </lineage>
</organism>
<evidence type="ECO:0000313" key="4">
    <source>
        <dbReference type="EMBL" id="CAK0904585.1"/>
    </source>
</evidence>
<dbReference type="Pfam" id="PF13923">
    <property type="entry name" value="zf-C3HC4_2"/>
    <property type="match status" value="1"/>
</dbReference>
<evidence type="ECO:0000259" key="3">
    <source>
        <dbReference type="PROSITE" id="PS50089"/>
    </source>
</evidence>
<reference evidence="4" key="1">
    <citation type="submission" date="2023-10" db="EMBL/GenBank/DDBJ databases">
        <authorList>
            <person name="Chen Y."/>
            <person name="Shah S."/>
            <person name="Dougan E. K."/>
            <person name="Thang M."/>
            <person name="Chan C."/>
        </authorList>
    </citation>
    <scope>NUCLEOTIDE SEQUENCE [LARGE SCALE GENOMIC DNA]</scope>
</reference>
<keyword evidence="1" id="KW-0862">Zinc</keyword>
<comment type="caution">
    <text evidence="4">The sequence shown here is derived from an EMBL/GenBank/DDBJ whole genome shotgun (WGS) entry which is preliminary data.</text>
</comment>
<dbReference type="EMBL" id="CAUYUJ010021421">
    <property type="protein sequence ID" value="CAK0904585.1"/>
    <property type="molecule type" value="Genomic_DNA"/>
</dbReference>